<comment type="caution">
    <text evidence="1">The sequence shown here is derived from an EMBL/GenBank/DDBJ whole genome shotgun (WGS) entry which is preliminary data.</text>
</comment>
<sequence>MKIKCNDRRFVYKFVGKDAEEFARVTVENLMVTSPRFGEDVKQSGEFVEIVSNDYLLYQVQERVRENVPVGANGFYVLHLLSCNYVFKGYHSEQCAKEVAELANKHQGVFADANNSTVKVSVNNGDEEALHDSIYESIRVVLGDEYEWH</sequence>
<evidence type="ECO:0000313" key="2">
    <source>
        <dbReference type="Proteomes" id="UP000757900"/>
    </source>
</evidence>
<accession>A0A929QRU2</accession>
<gene>
    <name evidence="1" type="ORF">HXK00_00160</name>
</gene>
<reference evidence="1" key="1">
    <citation type="submission" date="2020-04" db="EMBL/GenBank/DDBJ databases">
        <title>Deep metagenomics examines the oral microbiome during advanced dental caries in children, revealing novel taxa and co-occurrences with host molecules.</title>
        <authorList>
            <person name="Baker J.L."/>
            <person name="Morton J.T."/>
            <person name="Dinis M."/>
            <person name="Alvarez R."/>
            <person name="Tran N.C."/>
            <person name="Knight R."/>
            <person name="Edlund A."/>
        </authorList>
    </citation>
    <scope>NUCLEOTIDE SEQUENCE</scope>
    <source>
        <strain evidence="1">JCVI_23_bin.16</strain>
    </source>
</reference>
<organism evidence="1 2">
    <name type="scientific">Abiotrophia defectiva</name>
    <name type="common">Streptococcus defectivus</name>
    <dbReference type="NCBI Taxonomy" id="46125"/>
    <lineage>
        <taxon>Bacteria</taxon>
        <taxon>Bacillati</taxon>
        <taxon>Bacillota</taxon>
        <taxon>Bacilli</taxon>
        <taxon>Lactobacillales</taxon>
        <taxon>Aerococcaceae</taxon>
        <taxon>Abiotrophia</taxon>
    </lineage>
</organism>
<dbReference type="Proteomes" id="UP000757900">
    <property type="component" value="Unassembled WGS sequence"/>
</dbReference>
<dbReference type="EMBL" id="JABZFV010000001">
    <property type="protein sequence ID" value="MBF0934038.1"/>
    <property type="molecule type" value="Genomic_DNA"/>
</dbReference>
<proteinExistence type="predicted"/>
<name>A0A929QRU2_ABIDE</name>
<evidence type="ECO:0000313" key="1">
    <source>
        <dbReference type="EMBL" id="MBF0934038.1"/>
    </source>
</evidence>
<dbReference type="AlphaFoldDB" id="A0A929QRU2"/>
<protein>
    <submittedName>
        <fullName evidence="1">Uncharacterized protein</fullName>
    </submittedName>
</protein>